<gene>
    <name evidence="1" type="ORF">DFR68_12651</name>
</gene>
<dbReference type="EMBL" id="QQAZ01000026">
    <property type="protein sequence ID" value="RDI42513.1"/>
    <property type="molecule type" value="Genomic_DNA"/>
</dbReference>
<name>A0A370GKP6_9NOCA</name>
<comment type="caution">
    <text evidence="1">The sequence shown here is derived from an EMBL/GenBank/DDBJ whole genome shotgun (WGS) entry which is preliminary data.</text>
</comment>
<organism evidence="1 2">
    <name type="scientific">Nocardia mexicana</name>
    <dbReference type="NCBI Taxonomy" id="279262"/>
    <lineage>
        <taxon>Bacteria</taxon>
        <taxon>Bacillati</taxon>
        <taxon>Actinomycetota</taxon>
        <taxon>Actinomycetes</taxon>
        <taxon>Mycobacteriales</taxon>
        <taxon>Nocardiaceae</taxon>
        <taxon>Nocardia</taxon>
    </lineage>
</organism>
<dbReference type="STRING" id="1210089.GCA_001613165_07924"/>
<accession>A0A370GKP6</accession>
<dbReference type="RefSeq" id="WP_157124101.1">
    <property type="nucleotide sequence ID" value="NZ_QQAZ01000026.1"/>
</dbReference>
<keyword evidence="2" id="KW-1185">Reference proteome</keyword>
<reference evidence="1 2" key="1">
    <citation type="submission" date="2018-07" db="EMBL/GenBank/DDBJ databases">
        <title>Genomic Encyclopedia of Type Strains, Phase IV (KMG-IV): sequencing the most valuable type-strain genomes for metagenomic binning, comparative biology and taxonomic classification.</title>
        <authorList>
            <person name="Goeker M."/>
        </authorList>
    </citation>
    <scope>NUCLEOTIDE SEQUENCE [LARGE SCALE GENOMIC DNA]</scope>
    <source>
        <strain evidence="1 2">DSM 44952</strain>
    </source>
</reference>
<protein>
    <submittedName>
        <fullName evidence="1">Uncharacterized protein</fullName>
    </submittedName>
</protein>
<proteinExistence type="predicted"/>
<dbReference type="AlphaFoldDB" id="A0A370GKP6"/>
<dbReference type="Proteomes" id="UP000255355">
    <property type="component" value="Unassembled WGS sequence"/>
</dbReference>
<sequence length="53" mass="6043">MEWRTRVFDSPRGMLEVRVYEDESAEGGPGVYLEFRTEDTVSECGDRPCPEAS</sequence>
<evidence type="ECO:0000313" key="2">
    <source>
        <dbReference type="Proteomes" id="UP000255355"/>
    </source>
</evidence>
<evidence type="ECO:0000313" key="1">
    <source>
        <dbReference type="EMBL" id="RDI42513.1"/>
    </source>
</evidence>